<reference evidence="1" key="1">
    <citation type="submission" date="2022-04" db="EMBL/GenBank/DDBJ databases">
        <title>Genome of the entomopathogenic fungus Entomophthora muscae.</title>
        <authorList>
            <person name="Elya C."/>
            <person name="Lovett B.R."/>
            <person name="Lee E."/>
            <person name="Macias A.M."/>
            <person name="Hajek A.E."/>
            <person name="De Bivort B.L."/>
            <person name="Kasson M.T."/>
            <person name="De Fine Licht H.H."/>
            <person name="Stajich J.E."/>
        </authorList>
    </citation>
    <scope>NUCLEOTIDE SEQUENCE</scope>
    <source>
        <strain evidence="1">Berkeley</strain>
    </source>
</reference>
<proteinExistence type="predicted"/>
<gene>
    <name evidence="1" type="primary">INO4</name>
    <name evidence="1" type="ORF">DSO57_1008873</name>
</gene>
<comment type="caution">
    <text evidence="1">The sequence shown here is derived from an EMBL/GenBank/DDBJ whole genome shotgun (WGS) entry which is preliminary data.</text>
</comment>
<sequence length="166" mass="19031">MNNGQEGTFSNQKLDNFEQSENKSPKKSSTNKTNKGRVDPRRKVGLTPNVAGNYRGKKSAEELLTEEQKKLHHIASEQKRRRNIKLGYDRLADIVPLLRAETEQSSVIPSETVILQRCKSFRKLSLNFETAVEYLENLVQEHAALEADLKNLQELNTHAYEEPRLK</sequence>
<accession>A0ACC2RY70</accession>
<dbReference type="EMBL" id="QTSX02006417">
    <property type="protein sequence ID" value="KAJ9054988.1"/>
    <property type="molecule type" value="Genomic_DNA"/>
</dbReference>
<evidence type="ECO:0000313" key="1">
    <source>
        <dbReference type="EMBL" id="KAJ9054988.1"/>
    </source>
</evidence>
<evidence type="ECO:0000313" key="2">
    <source>
        <dbReference type="Proteomes" id="UP001165960"/>
    </source>
</evidence>
<keyword evidence="2" id="KW-1185">Reference proteome</keyword>
<dbReference type="Proteomes" id="UP001165960">
    <property type="component" value="Unassembled WGS sequence"/>
</dbReference>
<name>A0ACC2RY70_9FUNG</name>
<protein>
    <submittedName>
        <fullName evidence="1">Transcription factor</fullName>
    </submittedName>
</protein>
<organism evidence="1 2">
    <name type="scientific">Entomophthora muscae</name>
    <dbReference type="NCBI Taxonomy" id="34485"/>
    <lineage>
        <taxon>Eukaryota</taxon>
        <taxon>Fungi</taxon>
        <taxon>Fungi incertae sedis</taxon>
        <taxon>Zoopagomycota</taxon>
        <taxon>Entomophthoromycotina</taxon>
        <taxon>Entomophthoromycetes</taxon>
        <taxon>Entomophthorales</taxon>
        <taxon>Entomophthoraceae</taxon>
        <taxon>Entomophthora</taxon>
    </lineage>
</organism>